<organism evidence="2 3">
    <name type="scientific">Flagellimonas meridianipacifica</name>
    <dbReference type="NCBI Taxonomy" id="1080225"/>
    <lineage>
        <taxon>Bacteria</taxon>
        <taxon>Pseudomonadati</taxon>
        <taxon>Bacteroidota</taxon>
        <taxon>Flavobacteriia</taxon>
        <taxon>Flavobacteriales</taxon>
        <taxon>Flavobacteriaceae</taxon>
        <taxon>Flagellimonas</taxon>
    </lineage>
</organism>
<dbReference type="InterPro" id="IPR037401">
    <property type="entry name" value="SnoaL-like"/>
</dbReference>
<evidence type="ECO:0000259" key="1">
    <source>
        <dbReference type="Pfam" id="PF12680"/>
    </source>
</evidence>
<evidence type="ECO:0000313" key="3">
    <source>
        <dbReference type="Proteomes" id="UP000237640"/>
    </source>
</evidence>
<accession>A0A2T0MHB0</accession>
<dbReference type="Gene3D" id="3.10.450.50">
    <property type="match status" value="1"/>
</dbReference>
<proteinExistence type="predicted"/>
<feature type="domain" description="SnoaL-like" evidence="1">
    <location>
        <begin position="181"/>
        <end position="282"/>
    </location>
</feature>
<comment type="caution">
    <text evidence="2">The sequence shown here is derived from an EMBL/GenBank/DDBJ whole genome shotgun (WGS) entry which is preliminary data.</text>
</comment>
<protein>
    <submittedName>
        <fullName evidence="2">SnoaL-like protein</fullName>
    </submittedName>
</protein>
<reference evidence="2 3" key="1">
    <citation type="submission" date="2018-03" db="EMBL/GenBank/DDBJ databases">
        <title>Genomic Encyclopedia of Archaeal and Bacterial Type Strains, Phase II (KMG-II): from individual species to whole genera.</title>
        <authorList>
            <person name="Goeker M."/>
        </authorList>
    </citation>
    <scope>NUCLEOTIDE SEQUENCE [LARGE SCALE GENOMIC DNA]</scope>
    <source>
        <strain evidence="2 3">DSM 25027</strain>
    </source>
</reference>
<name>A0A2T0MHB0_9FLAO</name>
<dbReference type="Pfam" id="PF12680">
    <property type="entry name" value="SnoaL_2"/>
    <property type="match status" value="1"/>
</dbReference>
<gene>
    <name evidence="2" type="ORF">CLV81_0955</name>
</gene>
<dbReference type="AlphaFoldDB" id="A0A2T0MHB0"/>
<dbReference type="RefSeq" id="WP_106143883.1">
    <property type="nucleotide sequence ID" value="NZ_PVYX01000001.1"/>
</dbReference>
<keyword evidence="3" id="KW-1185">Reference proteome</keyword>
<dbReference type="EMBL" id="PVYX01000001">
    <property type="protein sequence ID" value="PRX56954.1"/>
    <property type="molecule type" value="Genomic_DNA"/>
</dbReference>
<evidence type="ECO:0000313" key="2">
    <source>
        <dbReference type="EMBL" id="PRX56954.1"/>
    </source>
</evidence>
<dbReference type="OrthoDB" id="824753at2"/>
<sequence>MKKEVFLLVTLLTITAMKAQETLKFKVIGGYQFAEGYTIQNNAPFIFAQAGQLTGSWHWEFENGRKGNTHINGATANRVLFNGENELFGTMKINMFEFEGSAPDTDLLFLSYKAQKFEVNGSQVTIKVSGEFIGGTGKYKDARGWLTVTSVNGFFEDGKGEIILGETPEITQEQVLEWTNNYFKATQSGDAMIWANTFAENAYINDPYGSPAPNGREEIIKIGENFMSSFESAGLYPEYIYVNGLVATSKWTGKGITNDGKEATFEGINVTTYNEKGKIVSHLGYWDPEKMVIK</sequence>
<dbReference type="InterPro" id="IPR032710">
    <property type="entry name" value="NTF2-like_dom_sf"/>
</dbReference>
<dbReference type="SUPFAM" id="SSF54427">
    <property type="entry name" value="NTF2-like"/>
    <property type="match status" value="1"/>
</dbReference>
<dbReference type="Proteomes" id="UP000237640">
    <property type="component" value="Unassembled WGS sequence"/>
</dbReference>